<keyword evidence="4" id="KW-1185">Reference proteome</keyword>
<keyword evidence="1" id="KW-0175">Coiled coil</keyword>
<dbReference type="Proteomes" id="UP000001660">
    <property type="component" value="Chromosome"/>
</dbReference>
<protein>
    <submittedName>
        <fullName evidence="3">Uncharacterized protein</fullName>
    </submittedName>
</protein>
<feature type="compositionally biased region" description="Pro residues" evidence="2">
    <location>
        <begin position="264"/>
        <end position="277"/>
    </location>
</feature>
<accession>D8P8I9</accession>
<proteinExistence type="predicted"/>
<reference evidence="3 4" key="1">
    <citation type="journal article" date="2010" name="Proc. Natl. Acad. Sci. U.S.A.">
        <title>A Nitrospira metagenome illuminates the physiology and evolution of globally important nitrite-oxidizing bacteria.</title>
        <authorList>
            <person name="Lucker S."/>
            <person name="Wagner M."/>
            <person name="Maixner F."/>
            <person name="Pelletier E."/>
            <person name="Koch H."/>
            <person name="Vacherie B."/>
            <person name="Rattei T."/>
            <person name="Sinninghe Damste J."/>
            <person name="Spieck E."/>
            <person name="Le Paslier D."/>
            <person name="Daims H."/>
        </authorList>
    </citation>
    <scope>NUCLEOTIDE SEQUENCE [LARGE SCALE GENOMIC DNA]</scope>
</reference>
<dbReference type="STRING" id="330214.NIDE4153"/>
<evidence type="ECO:0000313" key="4">
    <source>
        <dbReference type="Proteomes" id="UP000001660"/>
    </source>
</evidence>
<evidence type="ECO:0000313" key="3">
    <source>
        <dbReference type="EMBL" id="CBK43821.1"/>
    </source>
</evidence>
<feature type="region of interest" description="Disordered" evidence="2">
    <location>
        <begin position="259"/>
        <end position="393"/>
    </location>
</feature>
<evidence type="ECO:0000256" key="2">
    <source>
        <dbReference type="SAM" id="MobiDB-lite"/>
    </source>
</evidence>
<feature type="compositionally biased region" description="Low complexity" evidence="2">
    <location>
        <begin position="286"/>
        <end position="302"/>
    </location>
</feature>
<name>D8P8I9_9BACT</name>
<evidence type="ECO:0000256" key="1">
    <source>
        <dbReference type="SAM" id="Coils"/>
    </source>
</evidence>
<feature type="compositionally biased region" description="Pro residues" evidence="2">
    <location>
        <begin position="370"/>
        <end position="380"/>
    </location>
</feature>
<dbReference type="AlphaFoldDB" id="D8P8I9"/>
<dbReference type="EMBL" id="FP929003">
    <property type="protein sequence ID" value="CBK43821.1"/>
    <property type="molecule type" value="Genomic_DNA"/>
</dbReference>
<gene>
    <name evidence="3" type="ORF">NIDE4153</name>
</gene>
<dbReference type="KEGG" id="nde:NIDE4153"/>
<feature type="coiled-coil region" evidence="1">
    <location>
        <begin position="153"/>
        <end position="180"/>
    </location>
</feature>
<dbReference type="HOGENOM" id="CLU_701479_0_0_0"/>
<sequence length="393" mass="42213">MPENRFDSGPRFILDTSSRARSIHLFIGLFSIALSLPITCPSPSQAEVRVVTGTGDHRMNDHETKTDGIRLATEQAKKQALEQVASYLESVTVVRDLDVTLDEIRSYTAGLVLVLDQHVTTALDGEFVVLRVELTAQVDTDEVAQAVATLRQNEDAKEQLLMLRRDVESLQQELEAANDALAAAKSPEQVEALSHERNELLDRAESDAMVAQAWTDWMLLAPLAQPSPSAGLTQIYALLGLASRLNPDNPHLAIAQQTLGTNAPPAPPQPRRPPVPHTVPFLPGYAVVPQQPAQPGAIQAPAQPGPSRPQGSRGAMPTYRQVPPPTGRPPMRTLHTYRSGVDQAAPAAEQPSTGAPRGTSPAIIYQVPKKPVPIPAPPSQQVPGNGTHHGGTQ</sequence>
<organism evidence="3 4">
    <name type="scientific">Nitrospira defluvii</name>
    <dbReference type="NCBI Taxonomy" id="330214"/>
    <lineage>
        <taxon>Bacteria</taxon>
        <taxon>Pseudomonadati</taxon>
        <taxon>Nitrospirota</taxon>
        <taxon>Nitrospiria</taxon>
        <taxon>Nitrospirales</taxon>
        <taxon>Nitrospiraceae</taxon>
        <taxon>Nitrospira</taxon>
    </lineage>
</organism>